<accession>A0A0K9XCC9</accession>
<proteinExistence type="predicted"/>
<sequence length="413" mass="47415">MTQGREWPPSADINHFLETVEDWYHADREGFQTLYEAAVANVVPYPAPEGGQRDNEWKNKDIKGLCEFFRSWHRWQLEECGVDNGLEYIEKFSELNYENDYGMVFVTCGPGLKMLADFTQLQGRQMDSEESRKVTQRWIEQLGKKRMDDYVALDWRNFNEFFVREVKKDRRPVDAPADDSVVVAPADCVINMIVDRLTLETPIPVKSVTMNVQQLLDGSPYAEKFLDGTAVSCVLMPDNYHRYHAPVSGEVVESRADVGGVYYGMRDFPDLLNKGDVGYGYDYEMFDQFRRGYVVIRTRYLDAEGKPVPGPDGVGHVGMVTVGLNSIASVVYQEQFRAISPESQPVPVRKGEEIGYFQYGGSLNILLFEKDRFPALQVLQGQRIGLLERKERVQKLFTSHHHLQSRRLRRLAP</sequence>
<evidence type="ECO:0000256" key="4">
    <source>
        <dbReference type="ARBA" id="ARBA00023317"/>
    </source>
</evidence>
<organism evidence="5 6">
    <name type="scientific">Streptomyces caatingaensis</name>
    <dbReference type="NCBI Taxonomy" id="1678637"/>
    <lineage>
        <taxon>Bacteria</taxon>
        <taxon>Bacillati</taxon>
        <taxon>Actinomycetota</taxon>
        <taxon>Actinomycetes</taxon>
        <taxon>Kitasatosporales</taxon>
        <taxon>Streptomycetaceae</taxon>
        <taxon>Streptomyces</taxon>
    </lineage>
</organism>
<dbReference type="InterPro" id="IPR003817">
    <property type="entry name" value="PS_Dcarbxylase"/>
</dbReference>
<keyword evidence="2" id="KW-0865">Zymogen</keyword>
<dbReference type="PATRIC" id="fig|1678637.3.peg.4456"/>
<dbReference type="GO" id="GO:0004609">
    <property type="term" value="F:phosphatidylserine decarboxylase activity"/>
    <property type="evidence" value="ECO:0007669"/>
    <property type="project" value="InterPro"/>
</dbReference>
<reference evidence="6" key="1">
    <citation type="submission" date="2015-07" db="EMBL/GenBank/DDBJ databases">
        <title>Draft genome sequence of Streptomyces sp. CMAA 1322, a bacterium isolated from Caatinga biome, from dry forest semiarid of Brazil.</title>
        <authorList>
            <person name="Santos S.N."/>
            <person name="Gacesa R."/>
            <person name="Taketani R.G."/>
            <person name="Long P.F."/>
            <person name="Melo I.S."/>
        </authorList>
    </citation>
    <scope>NUCLEOTIDE SEQUENCE [LARGE SCALE GENOMIC DNA]</scope>
    <source>
        <strain evidence="6">CMAA 1322</strain>
    </source>
</reference>
<keyword evidence="6" id="KW-1185">Reference proteome</keyword>
<dbReference type="Proteomes" id="UP000037288">
    <property type="component" value="Unassembled WGS sequence"/>
</dbReference>
<keyword evidence="4" id="KW-0670">Pyruvate</keyword>
<dbReference type="PANTHER" id="PTHR10067">
    <property type="entry name" value="PHOSPHATIDYLSERINE DECARBOXYLASE"/>
    <property type="match status" value="1"/>
</dbReference>
<evidence type="ECO:0000313" key="5">
    <source>
        <dbReference type="EMBL" id="KNB50858.1"/>
    </source>
</evidence>
<dbReference type="GO" id="GO:0008654">
    <property type="term" value="P:phospholipid biosynthetic process"/>
    <property type="evidence" value="ECO:0007669"/>
    <property type="project" value="InterPro"/>
</dbReference>
<evidence type="ECO:0000256" key="1">
    <source>
        <dbReference type="ARBA" id="ARBA00022793"/>
    </source>
</evidence>
<dbReference type="PANTHER" id="PTHR10067:SF13">
    <property type="entry name" value="PHOSPHATIDYLSERINE DECARBOXYLASE"/>
    <property type="match status" value="1"/>
</dbReference>
<evidence type="ECO:0000313" key="6">
    <source>
        <dbReference type="Proteomes" id="UP000037288"/>
    </source>
</evidence>
<gene>
    <name evidence="5" type="ORF">AC230_20800</name>
</gene>
<dbReference type="AlphaFoldDB" id="A0A0K9XCC9"/>
<keyword evidence="1" id="KW-0210">Decarboxylase</keyword>
<dbReference type="OrthoDB" id="9802030at2"/>
<name>A0A0K9XCC9_9ACTN</name>
<keyword evidence="3" id="KW-0456">Lyase</keyword>
<dbReference type="STRING" id="1678637.AC230_20800"/>
<dbReference type="RefSeq" id="WP_049717777.1">
    <property type="nucleotide sequence ID" value="NZ_LFXA01000013.1"/>
</dbReference>
<evidence type="ECO:0000256" key="2">
    <source>
        <dbReference type="ARBA" id="ARBA00023145"/>
    </source>
</evidence>
<dbReference type="EMBL" id="LFXA01000013">
    <property type="protein sequence ID" value="KNB50858.1"/>
    <property type="molecule type" value="Genomic_DNA"/>
</dbReference>
<dbReference type="Pfam" id="PF02666">
    <property type="entry name" value="PS_Dcarbxylase"/>
    <property type="match status" value="1"/>
</dbReference>
<comment type="caution">
    <text evidence="5">The sequence shown here is derived from an EMBL/GenBank/DDBJ whole genome shotgun (WGS) entry which is preliminary data.</text>
</comment>
<protein>
    <submittedName>
        <fullName evidence="5">Phosphatidylserine decarboxylase</fullName>
    </submittedName>
</protein>
<evidence type="ECO:0000256" key="3">
    <source>
        <dbReference type="ARBA" id="ARBA00023239"/>
    </source>
</evidence>